<dbReference type="GO" id="GO:0006000">
    <property type="term" value="P:fructose metabolic process"/>
    <property type="evidence" value="ECO:0007669"/>
    <property type="project" value="InterPro"/>
</dbReference>
<evidence type="ECO:0000256" key="5">
    <source>
        <dbReference type="PIRSR" id="PIRSR613078-2"/>
    </source>
</evidence>
<accession>A0A5N5SXN8</accession>
<dbReference type="CDD" id="cd07067">
    <property type="entry name" value="HP_PGM_like"/>
    <property type="match status" value="1"/>
</dbReference>
<keyword evidence="3" id="KW-0067">ATP-binding</keyword>
<dbReference type="FunFam" id="3.40.50.300:FF:000644">
    <property type="entry name" value="GpmB, Fructose-2,6-bisphosphatase"/>
    <property type="match status" value="1"/>
</dbReference>
<keyword evidence="8" id="KW-1185">Reference proteome</keyword>
<dbReference type="SUPFAM" id="SSF53254">
    <property type="entry name" value="Phosphoglycerate mutase-like"/>
    <property type="match status" value="1"/>
</dbReference>
<dbReference type="InterPro" id="IPR027417">
    <property type="entry name" value="P-loop_NTPase"/>
</dbReference>
<feature type="active site" description="Tele-phosphohistidine intermediate" evidence="4">
    <location>
        <position position="202"/>
    </location>
</feature>
<dbReference type="InterPro" id="IPR029033">
    <property type="entry name" value="His_PPase_superfam"/>
</dbReference>
<evidence type="ECO:0000256" key="3">
    <source>
        <dbReference type="ARBA" id="ARBA00022840"/>
    </source>
</evidence>
<comment type="similarity">
    <text evidence="1">In the C-terminal section; belongs to the phosphoglycerate mutase family.</text>
</comment>
<dbReference type="PRINTS" id="PR00991">
    <property type="entry name" value="6PFRUCTKNASE"/>
</dbReference>
<dbReference type="GO" id="GO:0003873">
    <property type="term" value="F:6-phosphofructo-2-kinase activity"/>
    <property type="evidence" value="ECO:0007669"/>
    <property type="project" value="InterPro"/>
</dbReference>
<feature type="binding site" evidence="5">
    <location>
        <position position="251"/>
    </location>
    <ligand>
        <name>substrate</name>
    </ligand>
</feature>
<dbReference type="PIRSF" id="PIRSF000709">
    <property type="entry name" value="6PFK_2-Ptase"/>
    <property type="match status" value="1"/>
</dbReference>
<dbReference type="InterPro" id="IPR013078">
    <property type="entry name" value="His_Pase_superF_clade-1"/>
</dbReference>
<dbReference type="PANTHER" id="PTHR10606">
    <property type="entry name" value="6-PHOSPHOFRUCTO-2-KINASE/FRUCTOSE-2,6-BISPHOSPHATASE"/>
    <property type="match status" value="1"/>
</dbReference>
<protein>
    <submittedName>
        <fullName evidence="7">6-phosphofructo-2-kinase/fructose-2, 6-bisphosphatase 1</fullName>
    </submittedName>
</protein>
<proteinExistence type="inferred from homology"/>
<sequence>MRTYDQKADLMDFVNLPHVVAMVGLPARGKTYIAKKLARYLNWVGLPTKVFNVGDYRREAIGSYRGHDFFHPSNKEGTDIRNKCALDALQDVCDFLQSGGMVAVYDATNTTVERRQLIHHVVVERMGYKLFFIESLCNDPKLIETNITECKLTNPDYQMMDKEDAIKDFMKRIEHYRLTYEPLDEEKESIYSFMKIFDTGTHGESVYNQVGRIGGDTDLSPRGREYANALAKFIKDQKIPNLRVWTSCMKRTIQTAEGINVPQERWKALNEIDAGICEGLTYEEIQDQYPEEFAARDNCKYSYSNS</sequence>
<reference evidence="7 8" key="1">
    <citation type="journal article" date="2019" name="PLoS Biol.">
        <title>Sex chromosomes control vertical transmission of feminizing Wolbachia symbionts in an isopod.</title>
        <authorList>
            <person name="Becking T."/>
            <person name="Chebbi M.A."/>
            <person name="Giraud I."/>
            <person name="Moumen B."/>
            <person name="Laverre T."/>
            <person name="Caubet Y."/>
            <person name="Peccoud J."/>
            <person name="Gilbert C."/>
            <person name="Cordaux R."/>
        </authorList>
    </citation>
    <scope>NUCLEOTIDE SEQUENCE [LARGE SCALE GENOMIC DNA]</scope>
    <source>
        <strain evidence="7">ANa2</strain>
        <tissue evidence="7">Whole body excluding digestive tract and cuticle</tissue>
    </source>
</reference>
<dbReference type="Proteomes" id="UP000326759">
    <property type="component" value="Unassembled WGS sequence"/>
</dbReference>
<feature type="domain" description="6-phosphofructo-2-kinase" evidence="6">
    <location>
        <begin position="14"/>
        <end position="202"/>
    </location>
</feature>
<keyword evidence="7" id="KW-0808">Transferase</keyword>
<keyword evidence="2" id="KW-0547">Nucleotide-binding</keyword>
<dbReference type="AlphaFoldDB" id="A0A5N5SXN8"/>
<dbReference type="Pfam" id="PF01591">
    <property type="entry name" value="6PF2K"/>
    <property type="match status" value="1"/>
</dbReference>
<name>A0A5N5SXN8_9CRUS</name>
<dbReference type="EMBL" id="SEYY01019270">
    <property type="protein sequence ID" value="KAB7498449.1"/>
    <property type="molecule type" value="Genomic_DNA"/>
</dbReference>
<dbReference type="GO" id="GO:0006003">
    <property type="term" value="P:fructose 2,6-bisphosphate metabolic process"/>
    <property type="evidence" value="ECO:0007669"/>
    <property type="project" value="InterPro"/>
</dbReference>
<feature type="active site" description="Proton donor/acceptor" evidence="4">
    <location>
        <position position="271"/>
    </location>
</feature>
<organism evidence="7 8">
    <name type="scientific">Armadillidium nasatum</name>
    <dbReference type="NCBI Taxonomy" id="96803"/>
    <lineage>
        <taxon>Eukaryota</taxon>
        <taxon>Metazoa</taxon>
        <taxon>Ecdysozoa</taxon>
        <taxon>Arthropoda</taxon>
        <taxon>Crustacea</taxon>
        <taxon>Multicrustacea</taxon>
        <taxon>Malacostraca</taxon>
        <taxon>Eumalacostraca</taxon>
        <taxon>Peracarida</taxon>
        <taxon>Isopoda</taxon>
        <taxon>Oniscidea</taxon>
        <taxon>Crinocheta</taxon>
        <taxon>Armadillidiidae</taxon>
        <taxon>Armadillidium</taxon>
    </lineage>
</organism>
<dbReference type="OrthoDB" id="267323at2759"/>
<dbReference type="GO" id="GO:0004331">
    <property type="term" value="F:fructose-2,6-bisphosphate 2-phosphatase activity"/>
    <property type="evidence" value="ECO:0007669"/>
    <property type="project" value="TreeGrafter"/>
</dbReference>
<dbReference type="InterPro" id="IPR013079">
    <property type="entry name" value="6Phosfructo_kin"/>
</dbReference>
<evidence type="ECO:0000259" key="6">
    <source>
        <dbReference type="Pfam" id="PF01591"/>
    </source>
</evidence>
<dbReference type="SUPFAM" id="SSF52540">
    <property type="entry name" value="P-loop containing nucleoside triphosphate hydrolases"/>
    <property type="match status" value="1"/>
</dbReference>
<dbReference type="InterPro" id="IPR003094">
    <property type="entry name" value="6Pfruct_kin"/>
</dbReference>
<dbReference type="PANTHER" id="PTHR10606:SF44">
    <property type="entry name" value="6-PHOSPHOFRUCTO 2-KINASE_FRUCTOSE 2,6-BISPHOSPHATASE LONG FORM"/>
    <property type="match status" value="1"/>
</dbReference>
<evidence type="ECO:0000256" key="2">
    <source>
        <dbReference type="ARBA" id="ARBA00022741"/>
    </source>
</evidence>
<gene>
    <name evidence="7" type="primary">Pfkfb1</name>
    <name evidence="7" type="ORF">Anas_07021</name>
</gene>
<keyword evidence="7" id="KW-0418">Kinase</keyword>
<dbReference type="GO" id="GO:0005524">
    <property type="term" value="F:ATP binding"/>
    <property type="evidence" value="ECO:0007669"/>
    <property type="project" value="UniProtKB-KW"/>
</dbReference>
<comment type="caution">
    <text evidence="7">The sequence shown here is derived from an EMBL/GenBank/DDBJ whole genome shotgun (WGS) entry which is preliminary data.</text>
</comment>
<evidence type="ECO:0000313" key="7">
    <source>
        <dbReference type="EMBL" id="KAB7498449.1"/>
    </source>
</evidence>
<dbReference type="Gene3D" id="3.40.50.300">
    <property type="entry name" value="P-loop containing nucleotide triphosphate hydrolases"/>
    <property type="match status" value="1"/>
</dbReference>
<evidence type="ECO:0000256" key="4">
    <source>
        <dbReference type="PIRSR" id="PIRSR613078-1"/>
    </source>
</evidence>
<evidence type="ECO:0000313" key="8">
    <source>
        <dbReference type="Proteomes" id="UP000326759"/>
    </source>
</evidence>
<evidence type="ECO:0000256" key="1">
    <source>
        <dbReference type="ARBA" id="ARBA00008408"/>
    </source>
</evidence>
<dbReference type="GO" id="GO:0005829">
    <property type="term" value="C:cytosol"/>
    <property type="evidence" value="ECO:0007669"/>
    <property type="project" value="TreeGrafter"/>
</dbReference>